<feature type="domain" description="ARC105/Med15 mediator subunit central" evidence="2">
    <location>
        <begin position="1"/>
        <end position="69"/>
    </location>
</feature>
<evidence type="ECO:0000256" key="1">
    <source>
        <dbReference type="SAM" id="MobiDB-lite"/>
    </source>
</evidence>
<sequence>RCPLKTLQKCEIALEKLKNDMAVPTPPPPPVPPTKQQYLCQPLLDAVLANIRSPVFNHSLYRTFVPAMTAIHGPPITGSLPLAPHPSTRLSGRHHRVPSPADHHRGGGRGPGRLGPSPRPSPGSPTARPHSHPPVRVGPEPRGRPSHAPLPGVPRLSFSDTNPFLQSVHQYMTSKLLQLPDKHSVTALLNTWAQSIRQACLSAA</sequence>
<reference evidence="4" key="1">
    <citation type="submission" date="2025-08" db="UniProtKB">
        <authorList>
            <consortium name="Ensembl"/>
        </authorList>
    </citation>
    <scope>IDENTIFICATION</scope>
    <source>
        <strain evidence="4">Glennie</strain>
    </source>
</reference>
<evidence type="ECO:0000313" key="4">
    <source>
        <dbReference type="Ensembl" id="ENSOANP00000013249.2"/>
    </source>
</evidence>
<dbReference type="InterPro" id="IPR048385">
    <property type="entry name" value="Med15_central"/>
</dbReference>
<evidence type="ECO:0000313" key="5">
    <source>
        <dbReference type="Proteomes" id="UP000002279"/>
    </source>
</evidence>
<feature type="region of interest" description="Disordered" evidence="1">
    <location>
        <begin position="77"/>
        <end position="155"/>
    </location>
</feature>
<dbReference type="Pfam" id="PF21538">
    <property type="entry name" value="Med15_M"/>
    <property type="match status" value="1"/>
</dbReference>
<dbReference type="AlphaFoldDB" id="F6PL34"/>
<name>F6PL34_ORNAN</name>
<dbReference type="Ensembl" id="ENSOANT00000013252.3">
    <property type="protein sequence ID" value="ENSOANP00000013249.2"/>
    <property type="gene ID" value="ENSOANG00000008338.3"/>
</dbReference>
<dbReference type="PANTHER" id="PTHR31804:SF3">
    <property type="entry name" value="MEDIATOR OF RNA POLYMERASE II TRANSCRIPTION SUBUNIT 15"/>
    <property type="match status" value="1"/>
</dbReference>
<keyword evidence="5" id="KW-1185">Reference proteome</keyword>
<evidence type="ECO:0000259" key="3">
    <source>
        <dbReference type="Pfam" id="PF21539"/>
    </source>
</evidence>
<dbReference type="Proteomes" id="UP000002279">
    <property type="component" value="Unplaced"/>
</dbReference>
<protein>
    <submittedName>
        <fullName evidence="4">Uncharacterized protein</fullName>
    </submittedName>
</protein>
<feature type="domain" description="ARC105/Med15 mediator subunit C-terminal" evidence="3">
    <location>
        <begin position="158"/>
        <end position="198"/>
    </location>
</feature>
<dbReference type="Bgee" id="ENSOANG00000008338">
    <property type="expression patterns" value="Expressed in testis and 7 other cell types or tissues"/>
</dbReference>
<evidence type="ECO:0000259" key="2">
    <source>
        <dbReference type="Pfam" id="PF21538"/>
    </source>
</evidence>
<dbReference type="Pfam" id="PF21539">
    <property type="entry name" value="Med15_C"/>
    <property type="match status" value="1"/>
</dbReference>
<organism evidence="4 5">
    <name type="scientific">Ornithorhynchus anatinus</name>
    <name type="common">Duckbill platypus</name>
    <dbReference type="NCBI Taxonomy" id="9258"/>
    <lineage>
        <taxon>Eukaryota</taxon>
        <taxon>Metazoa</taxon>
        <taxon>Chordata</taxon>
        <taxon>Craniata</taxon>
        <taxon>Vertebrata</taxon>
        <taxon>Euteleostomi</taxon>
        <taxon>Mammalia</taxon>
        <taxon>Monotremata</taxon>
        <taxon>Ornithorhynchidae</taxon>
        <taxon>Ornithorhynchus</taxon>
    </lineage>
</organism>
<dbReference type="PANTHER" id="PTHR31804">
    <property type="entry name" value="MEDIATOR OF RNA POLYMERASE II TRANSCRIPTION SUBUNIT 15"/>
    <property type="match status" value="1"/>
</dbReference>
<dbReference type="eggNOG" id="KOG4274">
    <property type="taxonomic scope" value="Eukaryota"/>
</dbReference>
<dbReference type="GeneTree" id="ENSGT00730000111140"/>
<dbReference type="HOGENOM" id="CLU_064639_1_0_1"/>
<feature type="compositionally biased region" description="Low complexity" evidence="1">
    <location>
        <begin position="124"/>
        <end position="140"/>
    </location>
</feature>
<accession>F6PL34</accession>
<dbReference type="InParanoid" id="F6PL34"/>
<reference evidence="4" key="2">
    <citation type="submission" date="2025-09" db="UniProtKB">
        <authorList>
            <consortium name="Ensembl"/>
        </authorList>
    </citation>
    <scope>IDENTIFICATION</scope>
    <source>
        <strain evidence="4">Glennie</strain>
    </source>
</reference>
<dbReference type="STRING" id="9258.ENSOANP00000013249"/>
<proteinExistence type="predicted"/>
<dbReference type="InterPro" id="IPR048386">
    <property type="entry name" value="Med15_C"/>
</dbReference>